<dbReference type="Proteomes" id="UP001209229">
    <property type="component" value="Unassembled WGS sequence"/>
</dbReference>
<sequence>MKSIKKSYKIFIAIGLLIAMIISCCNNKKHSTEASKEPRYKVAVCDWMILKRQKTSAFDRAVEIGCDGLEVDLGGLGKRPTFKNKFHSAIWRKEFKEKSAATGIEISSIAMSGFYAQNFAEREGIDRVIDDAVNSAEMMGVKTIFLPLGVQGDLTQHPERKDSLINNLRKIGAKAEAAGVVVGIETNFDSKAEVEFLNEIGSTAVKSYFNFDNAIKHQKDICDELRILGKDRIAMIHASNTDSVWLQNDPMIDMPKIKKTLDEMGWSGWLIIERSRDITQVRNVVANYGANAAYLKKIFQAE</sequence>
<gene>
    <name evidence="3" type="ORF">OM075_05785</name>
</gene>
<dbReference type="AlphaFoldDB" id="A0AAE3SDZ5"/>
<evidence type="ECO:0000313" key="3">
    <source>
        <dbReference type="EMBL" id="MCW3785968.1"/>
    </source>
</evidence>
<accession>A0AAE3SDZ5</accession>
<dbReference type="GO" id="GO:0034015">
    <property type="term" value="F:L-ribulose-5-phosphate 3-epimerase activity"/>
    <property type="evidence" value="ECO:0007669"/>
    <property type="project" value="TreeGrafter"/>
</dbReference>
<dbReference type="Gene3D" id="3.20.20.150">
    <property type="entry name" value="Divalent-metal-dependent TIM barrel enzymes"/>
    <property type="match status" value="1"/>
</dbReference>
<evidence type="ECO:0000313" key="4">
    <source>
        <dbReference type="Proteomes" id="UP001209229"/>
    </source>
</evidence>
<dbReference type="RefSeq" id="WP_301189540.1">
    <property type="nucleotide sequence ID" value="NZ_JAPDPJ010000008.1"/>
</dbReference>
<dbReference type="InterPro" id="IPR013022">
    <property type="entry name" value="Xyl_isomerase-like_TIM-brl"/>
</dbReference>
<dbReference type="Pfam" id="PF01261">
    <property type="entry name" value="AP_endonuc_2"/>
    <property type="match status" value="1"/>
</dbReference>
<proteinExistence type="predicted"/>
<keyword evidence="4" id="KW-1185">Reference proteome</keyword>
<dbReference type="EMBL" id="JAPDPJ010000008">
    <property type="protein sequence ID" value="MCW3785968.1"/>
    <property type="molecule type" value="Genomic_DNA"/>
</dbReference>
<name>A0AAE3SDZ5_9BACT</name>
<evidence type="ECO:0000256" key="1">
    <source>
        <dbReference type="ARBA" id="ARBA00023235"/>
    </source>
</evidence>
<keyword evidence="1 3" id="KW-0413">Isomerase</keyword>
<dbReference type="InterPro" id="IPR050417">
    <property type="entry name" value="Sugar_Epim/Isomerase"/>
</dbReference>
<protein>
    <submittedName>
        <fullName evidence="3">Sugar phosphate isomerase/epimerase</fullName>
    </submittedName>
</protein>
<dbReference type="PANTHER" id="PTHR43489:SF1">
    <property type="entry name" value="L-RIBULOSE-5-PHOSPHATE 3-EPIMERASE SGBU-RELATED"/>
    <property type="match status" value="1"/>
</dbReference>
<feature type="domain" description="Xylose isomerase-like TIM barrel" evidence="2">
    <location>
        <begin position="58"/>
        <end position="297"/>
    </location>
</feature>
<dbReference type="SUPFAM" id="SSF51658">
    <property type="entry name" value="Xylose isomerase-like"/>
    <property type="match status" value="1"/>
</dbReference>
<dbReference type="PROSITE" id="PS51257">
    <property type="entry name" value="PROKAR_LIPOPROTEIN"/>
    <property type="match status" value="1"/>
</dbReference>
<dbReference type="GO" id="GO:0019852">
    <property type="term" value="P:L-ascorbic acid metabolic process"/>
    <property type="evidence" value="ECO:0007669"/>
    <property type="project" value="TreeGrafter"/>
</dbReference>
<evidence type="ECO:0000259" key="2">
    <source>
        <dbReference type="Pfam" id="PF01261"/>
    </source>
</evidence>
<comment type="caution">
    <text evidence="3">The sequence shown here is derived from an EMBL/GenBank/DDBJ whole genome shotgun (WGS) entry which is preliminary data.</text>
</comment>
<organism evidence="3 4">
    <name type="scientific">Plebeiibacterium sediminum</name>
    <dbReference type="NCBI Taxonomy" id="2992112"/>
    <lineage>
        <taxon>Bacteria</taxon>
        <taxon>Pseudomonadati</taxon>
        <taxon>Bacteroidota</taxon>
        <taxon>Bacteroidia</taxon>
        <taxon>Marinilabiliales</taxon>
        <taxon>Marinilabiliaceae</taxon>
        <taxon>Plebeiibacterium</taxon>
    </lineage>
</organism>
<dbReference type="PANTHER" id="PTHR43489">
    <property type="entry name" value="ISOMERASE"/>
    <property type="match status" value="1"/>
</dbReference>
<reference evidence="3" key="1">
    <citation type="submission" date="2022-10" db="EMBL/GenBank/DDBJ databases">
        <authorList>
            <person name="Yu W.X."/>
        </authorList>
    </citation>
    <scope>NUCLEOTIDE SEQUENCE</scope>
    <source>
        <strain evidence="3">AAT</strain>
    </source>
</reference>
<dbReference type="InterPro" id="IPR036237">
    <property type="entry name" value="Xyl_isomerase-like_sf"/>
</dbReference>